<evidence type="ECO:0000313" key="2">
    <source>
        <dbReference type="EMBL" id="KAF1835164.1"/>
    </source>
</evidence>
<dbReference type="SMART" id="SM00355">
    <property type="entry name" value="ZnF_C2H2"/>
    <property type="match status" value="2"/>
</dbReference>
<feature type="domain" description="C2H2-type" evidence="1">
    <location>
        <begin position="108"/>
        <end position="130"/>
    </location>
</feature>
<feature type="domain" description="C2H2-type" evidence="1">
    <location>
        <begin position="34"/>
        <end position="56"/>
    </location>
</feature>
<dbReference type="OrthoDB" id="310217at2759"/>
<sequence>MLSADRNERPTASQVKEQLATLALHLFPAANRECSVCKQNFVSKKGLHKHIKKTGHRIQLKTEQDSAEATTKDEFRIRGAANVPTQYHYEDGIETQNGPLEGDEPPPCVVCWKGYDSKRRLFRHLYCGDHVRGRKLVMKRLADNEIDFDEERRTKRLVKWIQKDMQKHD</sequence>
<keyword evidence="3" id="KW-1185">Reference proteome</keyword>
<dbReference type="Proteomes" id="UP000800040">
    <property type="component" value="Unassembled WGS sequence"/>
</dbReference>
<dbReference type="AlphaFoldDB" id="A0A6A5KLA8"/>
<evidence type="ECO:0000259" key="1">
    <source>
        <dbReference type="PROSITE" id="PS00028"/>
    </source>
</evidence>
<gene>
    <name evidence="2" type="ORF">BDW02DRAFT_496627</name>
</gene>
<dbReference type="EMBL" id="ML975291">
    <property type="protein sequence ID" value="KAF1835164.1"/>
    <property type="molecule type" value="Genomic_DNA"/>
</dbReference>
<organism evidence="2 3">
    <name type="scientific">Decorospora gaudefroyi</name>
    <dbReference type="NCBI Taxonomy" id="184978"/>
    <lineage>
        <taxon>Eukaryota</taxon>
        <taxon>Fungi</taxon>
        <taxon>Dikarya</taxon>
        <taxon>Ascomycota</taxon>
        <taxon>Pezizomycotina</taxon>
        <taxon>Dothideomycetes</taxon>
        <taxon>Pleosporomycetidae</taxon>
        <taxon>Pleosporales</taxon>
        <taxon>Pleosporineae</taxon>
        <taxon>Pleosporaceae</taxon>
        <taxon>Decorospora</taxon>
    </lineage>
</organism>
<protein>
    <recommendedName>
        <fullName evidence="1">C2H2-type domain-containing protein</fullName>
    </recommendedName>
</protein>
<name>A0A6A5KLA8_9PLEO</name>
<proteinExistence type="predicted"/>
<accession>A0A6A5KLA8</accession>
<dbReference type="PROSITE" id="PS00028">
    <property type="entry name" value="ZINC_FINGER_C2H2_1"/>
    <property type="match status" value="2"/>
</dbReference>
<evidence type="ECO:0000313" key="3">
    <source>
        <dbReference type="Proteomes" id="UP000800040"/>
    </source>
</evidence>
<dbReference type="InterPro" id="IPR013087">
    <property type="entry name" value="Znf_C2H2_type"/>
</dbReference>
<reference evidence="2" key="1">
    <citation type="submission" date="2020-01" db="EMBL/GenBank/DDBJ databases">
        <authorList>
            <consortium name="DOE Joint Genome Institute"/>
            <person name="Haridas S."/>
            <person name="Albert R."/>
            <person name="Binder M."/>
            <person name="Bloem J."/>
            <person name="Labutti K."/>
            <person name="Salamov A."/>
            <person name="Andreopoulos B."/>
            <person name="Baker S.E."/>
            <person name="Barry K."/>
            <person name="Bills G."/>
            <person name="Bluhm B.H."/>
            <person name="Cannon C."/>
            <person name="Castanera R."/>
            <person name="Culley D.E."/>
            <person name="Daum C."/>
            <person name="Ezra D."/>
            <person name="Gonzalez J.B."/>
            <person name="Henrissat B."/>
            <person name="Kuo A."/>
            <person name="Liang C."/>
            <person name="Lipzen A."/>
            <person name="Lutzoni F."/>
            <person name="Magnuson J."/>
            <person name="Mondo S."/>
            <person name="Nolan M."/>
            <person name="Ohm R."/>
            <person name="Pangilinan J."/>
            <person name="Park H.-J."/>
            <person name="Ramirez L."/>
            <person name="Alfaro M."/>
            <person name="Sun H."/>
            <person name="Tritt A."/>
            <person name="Yoshinaga Y."/>
            <person name="Zwiers L.-H."/>
            <person name="Turgeon B.G."/>
            <person name="Goodwin S.B."/>
            <person name="Spatafora J.W."/>
            <person name="Crous P.W."/>
            <person name="Grigoriev I.V."/>
        </authorList>
    </citation>
    <scope>NUCLEOTIDE SEQUENCE</scope>
    <source>
        <strain evidence="2">P77</strain>
    </source>
</reference>
<dbReference type="Gene3D" id="3.30.160.60">
    <property type="entry name" value="Classic Zinc Finger"/>
    <property type="match status" value="1"/>
</dbReference>